<evidence type="ECO:0000256" key="6">
    <source>
        <dbReference type="SAM" id="Phobius"/>
    </source>
</evidence>
<feature type="transmembrane region" description="Helical" evidence="6">
    <location>
        <begin position="68"/>
        <end position="85"/>
    </location>
</feature>
<dbReference type="EMBL" id="JAFBBU010000001">
    <property type="protein sequence ID" value="MBM7470584.1"/>
    <property type="molecule type" value="Genomic_DNA"/>
</dbReference>
<accession>A0ABS2L0L5</accession>
<comment type="caution">
    <text evidence="7">The sequence shown here is derived from an EMBL/GenBank/DDBJ whole genome shotgun (WGS) entry which is preliminary data.</text>
</comment>
<dbReference type="RefSeq" id="WP_205106318.1">
    <property type="nucleotide sequence ID" value="NZ_BAAAHT010000018.1"/>
</dbReference>
<proteinExistence type="inferred from homology"/>
<evidence type="ECO:0000313" key="8">
    <source>
        <dbReference type="Proteomes" id="UP000776164"/>
    </source>
</evidence>
<comment type="similarity">
    <text evidence="2">Belongs to the UPF0014 family.</text>
</comment>
<comment type="subcellular location">
    <subcellularLocation>
        <location evidence="1">Membrane</location>
        <topology evidence="1">Multi-pass membrane protein</topology>
    </subcellularLocation>
</comment>
<feature type="transmembrane region" description="Helical" evidence="6">
    <location>
        <begin position="221"/>
        <end position="241"/>
    </location>
</feature>
<feature type="transmembrane region" description="Helical" evidence="6">
    <location>
        <begin position="97"/>
        <end position="120"/>
    </location>
</feature>
<feature type="transmembrane region" description="Helical" evidence="6">
    <location>
        <begin position="126"/>
        <end position="144"/>
    </location>
</feature>
<evidence type="ECO:0000256" key="5">
    <source>
        <dbReference type="ARBA" id="ARBA00023136"/>
    </source>
</evidence>
<organism evidence="7 8">
    <name type="scientific">Subtercola frigoramans</name>
    <dbReference type="NCBI Taxonomy" id="120298"/>
    <lineage>
        <taxon>Bacteria</taxon>
        <taxon>Bacillati</taxon>
        <taxon>Actinomycetota</taxon>
        <taxon>Actinomycetes</taxon>
        <taxon>Micrococcales</taxon>
        <taxon>Microbacteriaceae</taxon>
        <taxon>Subtercola</taxon>
    </lineage>
</organism>
<evidence type="ECO:0000256" key="4">
    <source>
        <dbReference type="ARBA" id="ARBA00022989"/>
    </source>
</evidence>
<sequence>MRWFDGLGWVGALLPTLIAVLLLAAITITALRVSAVPRPASPFWAIVRGSLQLAALSLVLSGIISNPWWVALGLIVMFVAAVYTASRRIHATWSQAVAVGTAMLTGNAVVLVIVFITGAIDFSPRYALAIGGIVIGNTMSIATLTGRSFHSSVRDHWDEVEGWLALGARPLESTREIARTAIYSALVPSIDQTKTTGIVVLPGAFVGAIFGGASPLEAGRFQIVVLAGILAAGALTSLILLRLIGAVALKPDAEIFTRPARPKDARTTA</sequence>
<name>A0ABS2L0L5_9MICO</name>
<reference evidence="7 8" key="1">
    <citation type="submission" date="2021-01" db="EMBL/GenBank/DDBJ databases">
        <title>Sequencing the genomes of 1000 actinobacteria strains.</title>
        <authorList>
            <person name="Klenk H.-P."/>
        </authorList>
    </citation>
    <scope>NUCLEOTIDE SEQUENCE [LARGE SCALE GENOMIC DNA]</scope>
    <source>
        <strain evidence="7 8">DSM 13057</strain>
    </source>
</reference>
<feature type="transmembrane region" description="Helical" evidence="6">
    <location>
        <begin position="6"/>
        <end position="31"/>
    </location>
</feature>
<evidence type="ECO:0000256" key="1">
    <source>
        <dbReference type="ARBA" id="ARBA00004141"/>
    </source>
</evidence>
<keyword evidence="3 6" id="KW-0812">Transmembrane</keyword>
<evidence type="ECO:0000256" key="2">
    <source>
        <dbReference type="ARBA" id="ARBA00005268"/>
    </source>
</evidence>
<evidence type="ECO:0000256" key="3">
    <source>
        <dbReference type="ARBA" id="ARBA00022692"/>
    </source>
</evidence>
<keyword evidence="4 6" id="KW-1133">Transmembrane helix</keyword>
<gene>
    <name evidence="7" type="ORF">JOE66_000218</name>
</gene>
<dbReference type="InterPro" id="IPR005226">
    <property type="entry name" value="UPF0014_fam"/>
</dbReference>
<dbReference type="PANTHER" id="PTHR30028:SF0">
    <property type="entry name" value="PROTEIN ALUMINUM SENSITIVE 3"/>
    <property type="match status" value="1"/>
</dbReference>
<dbReference type="PANTHER" id="PTHR30028">
    <property type="entry name" value="UPF0014 INNER MEMBRANE PROTEIN YBBM-RELATED"/>
    <property type="match status" value="1"/>
</dbReference>
<keyword evidence="8" id="KW-1185">Reference proteome</keyword>
<evidence type="ECO:0000313" key="7">
    <source>
        <dbReference type="EMBL" id="MBM7470584.1"/>
    </source>
</evidence>
<feature type="transmembrane region" description="Helical" evidence="6">
    <location>
        <begin position="198"/>
        <end position="215"/>
    </location>
</feature>
<protein>
    <submittedName>
        <fullName evidence="7">ABC transport system permease protein</fullName>
    </submittedName>
</protein>
<keyword evidence="5 6" id="KW-0472">Membrane</keyword>
<dbReference type="Pfam" id="PF03649">
    <property type="entry name" value="UPF0014"/>
    <property type="match status" value="1"/>
</dbReference>
<dbReference type="Proteomes" id="UP000776164">
    <property type="component" value="Unassembled WGS sequence"/>
</dbReference>